<evidence type="ECO:0000313" key="2">
    <source>
        <dbReference type="Proteomes" id="UP000000763"/>
    </source>
</evidence>
<evidence type="ECO:0000313" key="1">
    <source>
        <dbReference type="EMBL" id="BAC20074.1"/>
    </source>
</evidence>
<gene>
    <name evidence="1" type="primary">P0450A04.119</name>
</gene>
<accession>Q8H488</accession>
<dbReference type="AlphaFoldDB" id="Q8H488"/>
<protein>
    <submittedName>
        <fullName evidence="1">Uncharacterized protein</fullName>
    </submittedName>
</protein>
<reference evidence="2" key="1">
    <citation type="journal article" date="2005" name="Nature">
        <title>The map-based sequence of the rice genome.</title>
        <authorList>
            <consortium name="International rice genome sequencing project (IRGSP)"/>
            <person name="Matsumoto T."/>
            <person name="Wu J."/>
            <person name="Kanamori H."/>
            <person name="Katayose Y."/>
            <person name="Fujisawa M."/>
            <person name="Namiki N."/>
            <person name="Mizuno H."/>
            <person name="Yamamoto K."/>
            <person name="Antonio B.A."/>
            <person name="Baba T."/>
            <person name="Sakata K."/>
            <person name="Nagamura Y."/>
            <person name="Aoki H."/>
            <person name="Arikawa K."/>
            <person name="Arita K."/>
            <person name="Bito T."/>
            <person name="Chiden Y."/>
            <person name="Fujitsuka N."/>
            <person name="Fukunaka R."/>
            <person name="Hamada M."/>
            <person name="Harada C."/>
            <person name="Hayashi A."/>
            <person name="Hijishita S."/>
            <person name="Honda M."/>
            <person name="Hosokawa S."/>
            <person name="Ichikawa Y."/>
            <person name="Idonuma A."/>
            <person name="Iijima M."/>
            <person name="Ikeda M."/>
            <person name="Ikeno M."/>
            <person name="Ito K."/>
            <person name="Ito S."/>
            <person name="Ito T."/>
            <person name="Ito Y."/>
            <person name="Ito Y."/>
            <person name="Iwabuchi A."/>
            <person name="Kamiya K."/>
            <person name="Karasawa W."/>
            <person name="Kurita K."/>
            <person name="Katagiri S."/>
            <person name="Kikuta A."/>
            <person name="Kobayashi H."/>
            <person name="Kobayashi N."/>
            <person name="Machita K."/>
            <person name="Maehara T."/>
            <person name="Masukawa M."/>
            <person name="Mizubayashi T."/>
            <person name="Mukai Y."/>
            <person name="Nagasaki H."/>
            <person name="Nagata Y."/>
            <person name="Naito S."/>
            <person name="Nakashima M."/>
            <person name="Nakama Y."/>
            <person name="Nakamichi Y."/>
            <person name="Nakamura M."/>
            <person name="Meguro A."/>
            <person name="Negishi M."/>
            <person name="Ohta I."/>
            <person name="Ohta T."/>
            <person name="Okamoto M."/>
            <person name="Ono N."/>
            <person name="Saji S."/>
            <person name="Sakaguchi M."/>
            <person name="Sakai K."/>
            <person name="Shibata M."/>
            <person name="Shimokawa T."/>
            <person name="Song J."/>
            <person name="Takazaki Y."/>
            <person name="Terasawa K."/>
            <person name="Tsugane M."/>
            <person name="Tsuji K."/>
            <person name="Ueda S."/>
            <person name="Waki K."/>
            <person name="Yamagata H."/>
            <person name="Yamamoto M."/>
            <person name="Yamamoto S."/>
            <person name="Yamane H."/>
            <person name="Yoshiki S."/>
            <person name="Yoshihara R."/>
            <person name="Yukawa K."/>
            <person name="Zhong H."/>
            <person name="Yano M."/>
            <person name="Yuan Q."/>
            <person name="Ouyang S."/>
            <person name="Liu J."/>
            <person name="Jones K.M."/>
            <person name="Gansberger K."/>
            <person name="Moffat K."/>
            <person name="Hill J."/>
            <person name="Bera J."/>
            <person name="Fadrosh D."/>
            <person name="Jin S."/>
            <person name="Johri S."/>
            <person name="Kim M."/>
            <person name="Overton L."/>
            <person name="Reardon M."/>
            <person name="Tsitrin T."/>
            <person name="Vuong H."/>
            <person name="Weaver B."/>
            <person name="Ciecko A."/>
            <person name="Tallon L."/>
            <person name="Jackson J."/>
            <person name="Pai G."/>
            <person name="Aken S.V."/>
            <person name="Utterback T."/>
            <person name="Reidmuller S."/>
            <person name="Feldblyum T."/>
            <person name="Hsiao J."/>
            <person name="Zismann V."/>
            <person name="Iobst S."/>
            <person name="de Vazeille A.R."/>
            <person name="Buell C.R."/>
            <person name="Ying K."/>
            <person name="Li Y."/>
            <person name="Lu T."/>
            <person name="Huang Y."/>
            <person name="Zhao Q."/>
            <person name="Feng Q."/>
            <person name="Zhang L."/>
            <person name="Zhu J."/>
            <person name="Weng Q."/>
            <person name="Mu J."/>
            <person name="Lu Y."/>
            <person name="Fan D."/>
            <person name="Liu Y."/>
            <person name="Guan J."/>
            <person name="Zhang Y."/>
            <person name="Yu S."/>
            <person name="Liu X."/>
            <person name="Zhang Y."/>
            <person name="Hong G."/>
            <person name="Han B."/>
            <person name="Choisne N."/>
            <person name="Demange N."/>
            <person name="Orjeda G."/>
            <person name="Samain S."/>
            <person name="Cattolico L."/>
            <person name="Pelletier E."/>
            <person name="Couloux A."/>
            <person name="Segurens B."/>
            <person name="Wincker P."/>
            <person name="D'Hont A."/>
            <person name="Scarpelli C."/>
            <person name="Weissenbach J."/>
            <person name="Salanoubat M."/>
            <person name="Quetier F."/>
            <person name="Yu Y."/>
            <person name="Kim H.R."/>
            <person name="Rambo T."/>
            <person name="Currie J."/>
            <person name="Collura K."/>
            <person name="Luo M."/>
            <person name="Yang T."/>
            <person name="Ammiraju J.S.S."/>
            <person name="Engler F."/>
            <person name="Soderlund C."/>
            <person name="Wing R.A."/>
            <person name="Palmer L.E."/>
            <person name="de la Bastide M."/>
            <person name="Spiegel L."/>
            <person name="Nascimento L."/>
            <person name="Zutavern T."/>
            <person name="O'Shaughnessy A."/>
            <person name="Dike S."/>
            <person name="Dedhia N."/>
            <person name="Preston R."/>
            <person name="Balija V."/>
            <person name="McCombie W.R."/>
            <person name="Chow T."/>
            <person name="Chen H."/>
            <person name="Chung M."/>
            <person name="Chen C."/>
            <person name="Shaw J."/>
            <person name="Wu H."/>
            <person name="Hsiao K."/>
            <person name="Chao Y."/>
            <person name="Chu M."/>
            <person name="Cheng C."/>
            <person name="Hour A."/>
            <person name="Lee P."/>
            <person name="Lin S."/>
            <person name="Lin Y."/>
            <person name="Liou J."/>
            <person name="Liu S."/>
            <person name="Hsing Y."/>
            <person name="Raghuvanshi S."/>
            <person name="Mohanty A."/>
            <person name="Bharti A.K."/>
            <person name="Gaur A."/>
            <person name="Gupta V."/>
            <person name="Kumar D."/>
            <person name="Ravi V."/>
            <person name="Vij S."/>
            <person name="Kapur A."/>
            <person name="Khurana P."/>
            <person name="Khurana P."/>
            <person name="Khurana J.P."/>
            <person name="Tyagi A.K."/>
            <person name="Gaikwad K."/>
            <person name="Singh A."/>
            <person name="Dalal V."/>
            <person name="Srivastava S."/>
            <person name="Dixit A."/>
            <person name="Pal A.K."/>
            <person name="Ghazi I.A."/>
            <person name="Yadav M."/>
            <person name="Pandit A."/>
            <person name="Bhargava A."/>
            <person name="Sureshbabu K."/>
            <person name="Batra K."/>
            <person name="Sharma T.R."/>
            <person name="Mohapatra T."/>
            <person name="Singh N.K."/>
            <person name="Messing J."/>
            <person name="Nelson A.B."/>
            <person name="Fuks G."/>
            <person name="Kavchok S."/>
            <person name="Keizer G."/>
            <person name="Linton E."/>
            <person name="Llaca V."/>
            <person name="Song R."/>
            <person name="Tanyolac B."/>
            <person name="Young S."/>
            <person name="Ho-Il K."/>
            <person name="Hahn J.H."/>
            <person name="Sangsakoo G."/>
            <person name="Vanavichit A."/>
            <person name="de Mattos Luiz.A.T."/>
            <person name="Zimmer P.D."/>
            <person name="Malone G."/>
            <person name="Dellagostin O."/>
            <person name="de Oliveira A.C."/>
            <person name="Bevan M."/>
            <person name="Bancroft I."/>
            <person name="Minx P."/>
            <person name="Cordum H."/>
            <person name="Wilson R."/>
            <person name="Cheng Z."/>
            <person name="Jin W."/>
            <person name="Jiang J."/>
            <person name="Leong S.A."/>
            <person name="Iwama H."/>
            <person name="Gojobori T."/>
            <person name="Itoh T."/>
            <person name="Niimura Y."/>
            <person name="Fujii Y."/>
            <person name="Habara T."/>
            <person name="Sakai H."/>
            <person name="Sato Y."/>
            <person name="Wilson G."/>
            <person name="Kumar K."/>
            <person name="McCouch S."/>
            <person name="Juretic N."/>
            <person name="Hoen D."/>
            <person name="Wright S."/>
            <person name="Bruskiewich R."/>
            <person name="Bureau T."/>
            <person name="Miyao A."/>
            <person name="Hirochika H."/>
            <person name="Nishikawa T."/>
            <person name="Kadowaki K."/>
            <person name="Sugiura M."/>
            <person name="Burr B."/>
            <person name="Sasaki T."/>
        </authorList>
    </citation>
    <scope>NUCLEOTIDE SEQUENCE [LARGE SCALE GENOMIC DNA]</scope>
    <source>
        <strain evidence="2">cv. Nipponbare</strain>
    </source>
</reference>
<sequence>MELAAISNTSSSLSNLICDICLPPPPFACFADVPPALCDQLHRSRCSLRGILGGWSLCSTSSASS</sequence>
<reference evidence="2" key="2">
    <citation type="journal article" date="2008" name="Nucleic Acids Res.">
        <title>The rice annotation project database (RAP-DB): 2008 update.</title>
        <authorList>
            <consortium name="The rice annotation project (RAP)"/>
        </authorList>
    </citation>
    <scope>GENOME REANNOTATION</scope>
    <source>
        <strain evidence="2">cv. Nipponbare</strain>
    </source>
</reference>
<organism evidence="1 2">
    <name type="scientific">Oryza sativa subsp. japonica</name>
    <name type="common">Rice</name>
    <dbReference type="NCBI Taxonomy" id="39947"/>
    <lineage>
        <taxon>Eukaryota</taxon>
        <taxon>Viridiplantae</taxon>
        <taxon>Streptophyta</taxon>
        <taxon>Embryophyta</taxon>
        <taxon>Tracheophyta</taxon>
        <taxon>Spermatophyta</taxon>
        <taxon>Magnoliopsida</taxon>
        <taxon>Liliopsida</taxon>
        <taxon>Poales</taxon>
        <taxon>Poaceae</taxon>
        <taxon>BOP clade</taxon>
        <taxon>Oryzoideae</taxon>
        <taxon>Oryzeae</taxon>
        <taxon>Oryzinae</taxon>
        <taxon>Oryza</taxon>
        <taxon>Oryza sativa</taxon>
    </lineage>
</organism>
<dbReference type="Proteomes" id="UP000000763">
    <property type="component" value="Chromosome 7"/>
</dbReference>
<name>Q8H488_ORYSJ</name>
<dbReference type="EMBL" id="AP004274">
    <property type="protein sequence ID" value="BAC20074.1"/>
    <property type="molecule type" value="Genomic_DNA"/>
</dbReference>
<proteinExistence type="predicted"/>